<feature type="domain" description="F-box" evidence="2">
    <location>
        <begin position="417"/>
        <end position="463"/>
    </location>
</feature>
<dbReference type="Proteomes" id="UP000444721">
    <property type="component" value="Unassembled WGS sequence"/>
</dbReference>
<dbReference type="InterPro" id="IPR001810">
    <property type="entry name" value="F-box_dom"/>
</dbReference>
<gene>
    <name evidence="3" type="ORF">FDP41_000098</name>
</gene>
<dbReference type="OrthoDB" id="2117972at2759"/>
<comment type="caution">
    <text evidence="3">The sequence shown here is derived from an EMBL/GenBank/DDBJ whole genome shotgun (WGS) entry which is preliminary data.</text>
</comment>
<dbReference type="VEuPathDB" id="AmoebaDB:NfTy_025860"/>
<dbReference type="GeneID" id="68107316"/>
<dbReference type="RefSeq" id="XP_044569772.1">
    <property type="nucleotide sequence ID" value="XM_044713796.1"/>
</dbReference>
<proteinExistence type="predicted"/>
<dbReference type="PROSITE" id="PS50181">
    <property type="entry name" value="FBOX"/>
    <property type="match status" value="1"/>
</dbReference>
<feature type="compositionally biased region" description="Basic and acidic residues" evidence="1">
    <location>
        <begin position="14"/>
        <end position="48"/>
    </location>
</feature>
<dbReference type="AlphaFoldDB" id="A0A6A5CID5"/>
<evidence type="ECO:0000256" key="1">
    <source>
        <dbReference type="SAM" id="MobiDB-lite"/>
    </source>
</evidence>
<organism evidence="3 4">
    <name type="scientific">Naegleria fowleri</name>
    <name type="common">Brain eating amoeba</name>
    <dbReference type="NCBI Taxonomy" id="5763"/>
    <lineage>
        <taxon>Eukaryota</taxon>
        <taxon>Discoba</taxon>
        <taxon>Heterolobosea</taxon>
        <taxon>Tetramitia</taxon>
        <taxon>Eutetramitia</taxon>
        <taxon>Vahlkampfiidae</taxon>
        <taxon>Naegleria</taxon>
    </lineage>
</organism>
<dbReference type="SUPFAM" id="SSF103032">
    <property type="entry name" value="Hypothetical protein YwqG"/>
    <property type="match status" value="1"/>
</dbReference>
<dbReference type="Gene3D" id="2.30.320.10">
    <property type="entry name" value="YwqG-like"/>
    <property type="match status" value="1"/>
</dbReference>
<reference evidence="3 4" key="1">
    <citation type="journal article" date="2019" name="Sci. Rep.">
        <title>Nanopore sequencing improves the draft genome of the human pathogenic amoeba Naegleria fowleri.</title>
        <authorList>
            <person name="Liechti N."/>
            <person name="Schurch N."/>
            <person name="Bruggmann R."/>
            <person name="Wittwer M."/>
        </authorList>
    </citation>
    <scope>NUCLEOTIDE SEQUENCE [LARGE SCALE GENOMIC DNA]</scope>
    <source>
        <strain evidence="3 4">ATCC 30894</strain>
    </source>
</reference>
<evidence type="ECO:0000313" key="3">
    <source>
        <dbReference type="EMBL" id="KAF0985059.1"/>
    </source>
</evidence>
<evidence type="ECO:0000259" key="2">
    <source>
        <dbReference type="PROSITE" id="PS50181"/>
    </source>
</evidence>
<dbReference type="SUPFAM" id="SSF81383">
    <property type="entry name" value="F-box domain"/>
    <property type="match status" value="1"/>
</dbReference>
<keyword evidence="4" id="KW-1185">Reference proteome</keyword>
<dbReference type="Gene3D" id="1.20.1280.50">
    <property type="match status" value="1"/>
</dbReference>
<sequence length="846" mass="98146">MLNKRKRGGPNEGGHNDDDDHSSSDEENFERDSKQSIRSSHYDRREQSSDESSSSRNSYHDDEESDQDEEEEEINQLLVQQVAGTLMNDFRQFNANLMNHFHMLRENILGNDLTMDFLCFSESVKIAKEEDLNFRIAQRIEHSLDFLKVCALSARHPPVQVSESLSNIIHGGDSLETCKSRLSYTELEMISDFLESDDLDVKLLVVCTKQDFMNQTPICQLAIFVLKIAKIFDGEIVSEKFLNSYINTALPVPALLDDEETLIAWPLFENEQVLLLYGSEESRTEMIQLFSERKVTVIDDIDQVVLSRCIVVVSEDFMIMKKPSQLSTNEKSILEFLTQTDCVFFKHVKYCFEHCMNLKRTMFDECSVLLKQNNYLSGLLEFPLYQHRRRRRHLLDENQIQSFKEAQTLLPDIKEQTSLTRFLPNEIIYHILRFLQVQELLEFRLVNNLANVMCLQNFIWKDVCVNTCKQYPFFSSMNIDAYHLPYIVVYRNYIRPLIKDFSLFKTLCHIEDPSKSSLISKERFLPLLTPTLFIDTSFCPDAEIPIGSSKMAGKADLPTASDGKEIRELVDKISRMGLILQLNLDECGHEIFGLSYHTTSNILKNIFPKSGILYFFCHTNVESPHGFILHYQGPKHKLKRYENGREKNAFRIKFYEALSLPAASDAYFSNDYKKYGAAIRGVDEDDLFDVLTQHIHAPFSQGEPHALFGCLPFVTKDEWIREEEDLPLSDEEDEVDEIYDKFLDMNKILVPILKLSSDCKIEEDQIFRRVFDHVAPVQDFLVSGDAISFSIDKDCKWELWKSFEDGSCIRQLPCFVDDLFEEISEPLHQKYNKKVQSLFFKPGTLQ</sequence>
<protein>
    <recommendedName>
        <fullName evidence="2">F-box domain-containing protein</fullName>
    </recommendedName>
</protein>
<dbReference type="VEuPathDB" id="AmoebaDB:NF0011000"/>
<feature type="compositionally biased region" description="Acidic residues" evidence="1">
    <location>
        <begin position="61"/>
        <end position="74"/>
    </location>
</feature>
<evidence type="ECO:0000313" key="4">
    <source>
        <dbReference type="Proteomes" id="UP000444721"/>
    </source>
</evidence>
<name>A0A6A5CID5_NAEFO</name>
<accession>A0A6A5CID5</accession>
<dbReference type="EMBL" id="VFQX01000001">
    <property type="protein sequence ID" value="KAF0985059.1"/>
    <property type="molecule type" value="Genomic_DNA"/>
</dbReference>
<dbReference type="InterPro" id="IPR036047">
    <property type="entry name" value="F-box-like_dom_sf"/>
</dbReference>
<feature type="region of interest" description="Disordered" evidence="1">
    <location>
        <begin position="1"/>
        <end position="74"/>
    </location>
</feature>
<dbReference type="VEuPathDB" id="AmoebaDB:FDP41_000098"/>
<dbReference type="InterPro" id="IPR035948">
    <property type="entry name" value="YwqG-like_sf"/>
</dbReference>